<dbReference type="Gene3D" id="3.30.590.20">
    <property type="match status" value="1"/>
</dbReference>
<dbReference type="UniPathway" id="UPA00142">
    <property type="reaction ID" value="UER00209"/>
</dbReference>
<dbReference type="EMBL" id="AYLO01000106">
    <property type="protein sequence ID" value="ESS71268.1"/>
    <property type="molecule type" value="Genomic_DNA"/>
</dbReference>
<evidence type="ECO:0000256" key="3">
    <source>
        <dbReference type="ARBA" id="ARBA00022598"/>
    </source>
</evidence>
<dbReference type="AlphaFoldDB" id="V5C381"/>
<dbReference type="STRING" id="1116472.MGMO_112c00060"/>
<dbReference type="GO" id="GO:0046872">
    <property type="term" value="F:metal ion binding"/>
    <property type="evidence" value="ECO:0007669"/>
    <property type="project" value="TreeGrafter"/>
</dbReference>
<feature type="domain" description="Glutamate--cysteine ligase" evidence="10">
    <location>
        <begin position="9"/>
        <end position="384"/>
    </location>
</feature>
<evidence type="ECO:0000313" key="11">
    <source>
        <dbReference type="EMBL" id="ESS71268.1"/>
    </source>
</evidence>
<evidence type="ECO:0000256" key="2">
    <source>
        <dbReference type="ARBA" id="ARBA00008772"/>
    </source>
</evidence>
<dbReference type="InterPro" id="IPR014746">
    <property type="entry name" value="Gln_synth/guanido_kin_cat_dom"/>
</dbReference>
<dbReference type="EC" id="6.3.2.2" evidence="8"/>
<dbReference type="eggNOG" id="COG2918">
    <property type="taxonomic scope" value="Bacteria"/>
</dbReference>
<dbReference type="SUPFAM" id="SSF55931">
    <property type="entry name" value="Glutamine synthetase/guanido kinase"/>
    <property type="match status" value="1"/>
</dbReference>
<organism evidence="11 12">
    <name type="scientific">Methyloglobulus morosus KoM1</name>
    <dbReference type="NCBI Taxonomy" id="1116472"/>
    <lineage>
        <taxon>Bacteria</taxon>
        <taxon>Pseudomonadati</taxon>
        <taxon>Pseudomonadota</taxon>
        <taxon>Gammaproteobacteria</taxon>
        <taxon>Methylococcales</taxon>
        <taxon>Methylococcaceae</taxon>
        <taxon>Methyloglobulus</taxon>
    </lineage>
</organism>
<name>V5C381_9GAMM</name>
<keyword evidence="4 8" id="KW-0317">Glutathione biosynthesis</keyword>
<comment type="pathway">
    <text evidence="1 8 9">Sulfur metabolism; glutathione biosynthesis; glutathione from L-cysteine and L-glutamate: step 1/2.</text>
</comment>
<comment type="similarity">
    <text evidence="2 8">Belongs to the glutamate--cysteine ligase type 1 family. Type 1 subfamily.</text>
</comment>
<accession>V5C381</accession>
<dbReference type="PANTHER" id="PTHR38761">
    <property type="entry name" value="GLUTAMATE--CYSTEINE LIGASE"/>
    <property type="match status" value="1"/>
</dbReference>
<keyword evidence="5 8" id="KW-0547">Nucleotide-binding</keyword>
<dbReference type="OrthoDB" id="9803907at2"/>
<dbReference type="PATRIC" id="fig|1116472.3.peg.2981"/>
<dbReference type="InterPro" id="IPR007370">
    <property type="entry name" value="Glu_cys_ligase"/>
</dbReference>
<evidence type="ECO:0000313" key="12">
    <source>
        <dbReference type="Proteomes" id="UP000017842"/>
    </source>
</evidence>
<dbReference type="Proteomes" id="UP000017842">
    <property type="component" value="Unassembled WGS sequence"/>
</dbReference>
<dbReference type="GO" id="GO:0005524">
    <property type="term" value="F:ATP binding"/>
    <property type="evidence" value="ECO:0007669"/>
    <property type="project" value="UniProtKB-KW"/>
</dbReference>
<evidence type="ECO:0000256" key="9">
    <source>
        <dbReference type="RuleBase" id="RU004391"/>
    </source>
</evidence>
<dbReference type="PANTHER" id="PTHR38761:SF1">
    <property type="entry name" value="GLUTAMATE--CYSTEINE LIGASE"/>
    <property type="match status" value="1"/>
</dbReference>
<dbReference type="Pfam" id="PF04262">
    <property type="entry name" value="Glu_cys_ligase"/>
    <property type="match status" value="1"/>
</dbReference>
<gene>
    <name evidence="8 11" type="primary">gshA</name>
    <name evidence="11" type="ORF">MGMO_112c00060</name>
</gene>
<dbReference type="GO" id="GO:0004357">
    <property type="term" value="F:glutamate-cysteine ligase activity"/>
    <property type="evidence" value="ECO:0007669"/>
    <property type="project" value="UniProtKB-UniRule"/>
</dbReference>
<proteinExistence type="inferred from homology"/>
<dbReference type="GO" id="GO:0005829">
    <property type="term" value="C:cytosol"/>
    <property type="evidence" value="ECO:0007669"/>
    <property type="project" value="TreeGrafter"/>
</dbReference>
<keyword evidence="3 8" id="KW-0436">Ligase</keyword>
<keyword evidence="12" id="KW-1185">Reference proteome</keyword>
<evidence type="ECO:0000256" key="7">
    <source>
        <dbReference type="ARBA" id="ARBA00048819"/>
    </source>
</evidence>
<reference evidence="11 12" key="1">
    <citation type="journal article" date="2013" name="Genome Announc.">
        <title>Draft Genome Sequence of the Methanotrophic Gammaproteobacterium Methyloglobulus morosus DSM 22980 Strain KoM1.</title>
        <authorList>
            <person name="Poehlein A."/>
            <person name="Deutzmann J.S."/>
            <person name="Daniel R."/>
            <person name="Simeonova D.D."/>
        </authorList>
    </citation>
    <scope>NUCLEOTIDE SEQUENCE [LARGE SCALE GENOMIC DNA]</scope>
    <source>
        <strain evidence="11 12">KoM1</strain>
    </source>
</reference>
<keyword evidence="6 8" id="KW-0067">ATP-binding</keyword>
<comment type="catalytic activity">
    <reaction evidence="7 8 9">
        <text>L-cysteine + L-glutamate + ATP = gamma-L-glutamyl-L-cysteine + ADP + phosphate + H(+)</text>
        <dbReference type="Rhea" id="RHEA:13285"/>
        <dbReference type="ChEBI" id="CHEBI:15378"/>
        <dbReference type="ChEBI" id="CHEBI:29985"/>
        <dbReference type="ChEBI" id="CHEBI:30616"/>
        <dbReference type="ChEBI" id="CHEBI:35235"/>
        <dbReference type="ChEBI" id="CHEBI:43474"/>
        <dbReference type="ChEBI" id="CHEBI:58173"/>
        <dbReference type="ChEBI" id="CHEBI:456216"/>
        <dbReference type="EC" id="6.3.2.2"/>
    </reaction>
</comment>
<protein>
    <recommendedName>
        <fullName evidence="8">Glutamate--cysteine ligase</fullName>
        <ecNumber evidence="8">6.3.2.2</ecNumber>
    </recommendedName>
    <alternativeName>
        <fullName evidence="8">Gamma-ECS</fullName>
        <shortName evidence="8">GCS</shortName>
    </alternativeName>
    <alternativeName>
        <fullName evidence="8">Gamma-glutamylcysteine synthetase</fullName>
    </alternativeName>
</protein>
<evidence type="ECO:0000256" key="5">
    <source>
        <dbReference type="ARBA" id="ARBA00022741"/>
    </source>
</evidence>
<dbReference type="NCBIfam" id="TIGR01434">
    <property type="entry name" value="glu_cys_ligase"/>
    <property type="match status" value="1"/>
</dbReference>
<evidence type="ECO:0000256" key="8">
    <source>
        <dbReference type="HAMAP-Rule" id="MF_00578"/>
    </source>
</evidence>
<evidence type="ECO:0000256" key="4">
    <source>
        <dbReference type="ARBA" id="ARBA00022684"/>
    </source>
</evidence>
<evidence type="ECO:0000259" key="10">
    <source>
        <dbReference type="Pfam" id="PF04262"/>
    </source>
</evidence>
<evidence type="ECO:0000256" key="1">
    <source>
        <dbReference type="ARBA" id="ARBA00005006"/>
    </source>
</evidence>
<dbReference type="RefSeq" id="WP_023495655.1">
    <property type="nucleotide sequence ID" value="NZ_AYLO01000106.1"/>
</dbReference>
<dbReference type="GO" id="GO:0006750">
    <property type="term" value="P:glutathione biosynthetic process"/>
    <property type="evidence" value="ECO:0007669"/>
    <property type="project" value="UniProtKB-UniRule"/>
</dbReference>
<sequence length="530" mass="60170">MNNTHSARLEQLKANNQQALICGGLKGIEKESLRISKDGTISQAPHPKALGSALTHPYITTDYSEALIELITPPFADIKETIAYLQAIHQFVYQHLGDEMLLCTSMPCGIESDESIPIAEYGTSNVGRMKHVYRHGLWHRYGRTMQAIAGIHFNFSVPEALWPVLHGQENSVMNLEDFKSDAYFGLVRNFQRLGWIILYLFGASPAICKSFFNTRPQFKAQFEEFDYGTLYHPYATSLRMSDIGYKSLNQADLRINYNSLPEYVCSLGKAITTPFPEYEKIGVVVAGEYRQLNVNVLQIENEFYSIIRPKQIAQSCEKPTVALRRRGVRYVEMRSLDLDLFNPIGIDEGKARFVEALLLTCLLQDSPPMSEVDFQTNNRNQLTVANCGRKPGLLLERNGSKLPLQDWAFEILESMREVCDILDGSDVSKPYGNALLAQQQLVQDPDLTPSARMLEVMRETDQPFSRFAVTKSAEHAACFKGHRPDEAFAKRFNELAQESLDKQSELENKSQLPFDEFLHNYFTQKCENDC</sequence>
<dbReference type="HAMAP" id="MF_00578">
    <property type="entry name" value="Glu_cys_ligase"/>
    <property type="match status" value="1"/>
</dbReference>
<evidence type="ECO:0000256" key="6">
    <source>
        <dbReference type="ARBA" id="ARBA00022840"/>
    </source>
</evidence>
<comment type="caution">
    <text evidence="11">The sequence shown here is derived from an EMBL/GenBank/DDBJ whole genome shotgun (WGS) entry which is preliminary data.</text>
</comment>
<dbReference type="InterPro" id="IPR006334">
    <property type="entry name" value="Glut_cys_ligase"/>
</dbReference>